<accession>A0ABU0DJZ3</accession>
<dbReference type="InterPro" id="IPR001501">
    <property type="entry name" value="Ni-dep_hyd_lsu"/>
</dbReference>
<dbReference type="SUPFAM" id="SSF56762">
    <property type="entry name" value="HydB/Nqo4-like"/>
    <property type="match status" value="1"/>
</dbReference>
<dbReference type="InterPro" id="IPR029014">
    <property type="entry name" value="NiFe-Hase_large"/>
</dbReference>
<protein>
    <recommendedName>
        <fullName evidence="3">Hydrogenase expression/formation protein HupK</fullName>
    </recommendedName>
</protein>
<dbReference type="Gene3D" id="1.10.645.10">
    <property type="entry name" value="Cytochrome-c3 Hydrogenase, chain B"/>
    <property type="match status" value="1"/>
</dbReference>
<evidence type="ECO:0000313" key="2">
    <source>
        <dbReference type="Proteomes" id="UP001238467"/>
    </source>
</evidence>
<dbReference type="EMBL" id="JAUSUH010000007">
    <property type="protein sequence ID" value="MDQ0348734.1"/>
    <property type="molecule type" value="Genomic_DNA"/>
</dbReference>
<dbReference type="RefSeq" id="WP_307061803.1">
    <property type="nucleotide sequence ID" value="NZ_JAUSUH010000007.1"/>
</dbReference>
<name>A0ABU0DJZ3_9HYPH</name>
<sequence length="330" mass="35212">MSLAALDIAFDATCRDRRWRFAPVAGPDVARCVVGRSPEAAADLLPRVYNLCSGAHAVAAAAALGLPEPSRDSLNERLRDHAVAVFAEWPALFGGGPDREALRRLAGTAEDRLALRRHVLGDDLAASLLDLAQATPAEFGKWLGGATSPTARLMRRLRETLHPDWGRVELDRPDMADVVAALEEGTPRRARETTAADGWHAAPLIRDLLACEGMSLFVRLLARLLDLLAGLAGNAGPAPDGRPPSGIGFARAARGLLAHRARVESGVVVDYRILAPSAWNLAPDGLLARMLAALPTNDETSRLARIAVAAVNPCVPVRLSFERGERRGNA</sequence>
<dbReference type="Pfam" id="PF00374">
    <property type="entry name" value="NiFeSe_Hases"/>
    <property type="match status" value="1"/>
</dbReference>
<proteinExistence type="predicted"/>
<evidence type="ECO:0008006" key="3">
    <source>
        <dbReference type="Google" id="ProtNLM"/>
    </source>
</evidence>
<gene>
    <name evidence="1" type="ORF">J2S76_003168</name>
</gene>
<reference evidence="1 2" key="1">
    <citation type="submission" date="2023-07" db="EMBL/GenBank/DDBJ databases">
        <title>Genomic Encyclopedia of Type Strains, Phase IV (KMG-IV): sequencing the most valuable type-strain genomes for metagenomic binning, comparative biology and taxonomic classification.</title>
        <authorList>
            <person name="Goeker M."/>
        </authorList>
    </citation>
    <scope>NUCLEOTIDE SEQUENCE [LARGE SCALE GENOMIC DNA]</scope>
    <source>
        <strain evidence="1 2">DSM 1277</strain>
    </source>
</reference>
<comment type="caution">
    <text evidence="1">The sequence shown here is derived from an EMBL/GenBank/DDBJ whole genome shotgun (WGS) entry which is preliminary data.</text>
</comment>
<keyword evidence="2" id="KW-1185">Reference proteome</keyword>
<dbReference type="Proteomes" id="UP001238467">
    <property type="component" value="Unassembled WGS sequence"/>
</dbReference>
<organism evidence="1 2">
    <name type="scientific">Ancylobacter vacuolatus</name>
    <dbReference type="NCBI Taxonomy" id="223389"/>
    <lineage>
        <taxon>Bacteria</taxon>
        <taxon>Pseudomonadati</taxon>
        <taxon>Pseudomonadota</taxon>
        <taxon>Alphaproteobacteria</taxon>
        <taxon>Hyphomicrobiales</taxon>
        <taxon>Xanthobacteraceae</taxon>
        <taxon>Ancylobacter</taxon>
    </lineage>
</organism>
<evidence type="ECO:0000313" key="1">
    <source>
        <dbReference type="EMBL" id="MDQ0348734.1"/>
    </source>
</evidence>